<name>A0A1Y3BAG1_EURMA</name>
<dbReference type="Proteomes" id="UP000194236">
    <property type="component" value="Unassembled WGS sequence"/>
</dbReference>
<accession>A0A1Y3BAG1</accession>
<dbReference type="AlphaFoldDB" id="A0A1Y3BAG1"/>
<organism evidence="2 3">
    <name type="scientific">Euroglyphus maynei</name>
    <name type="common">Mayne's house dust mite</name>
    <dbReference type="NCBI Taxonomy" id="6958"/>
    <lineage>
        <taxon>Eukaryota</taxon>
        <taxon>Metazoa</taxon>
        <taxon>Ecdysozoa</taxon>
        <taxon>Arthropoda</taxon>
        <taxon>Chelicerata</taxon>
        <taxon>Arachnida</taxon>
        <taxon>Acari</taxon>
        <taxon>Acariformes</taxon>
        <taxon>Sarcoptiformes</taxon>
        <taxon>Astigmata</taxon>
        <taxon>Psoroptidia</taxon>
        <taxon>Analgoidea</taxon>
        <taxon>Pyroglyphidae</taxon>
        <taxon>Pyroglyphinae</taxon>
        <taxon>Euroglyphus</taxon>
    </lineage>
</organism>
<keyword evidence="1" id="KW-1133">Transmembrane helix</keyword>
<evidence type="ECO:0000313" key="3">
    <source>
        <dbReference type="Proteomes" id="UP000194236"/>
    </source>
</evidence>
<sequence>MKSTSIITYVYGRDQDFKDFKIFSMTMKNISNQFLPLNSAIQRIMMMMIIIPFNVINSTN</sequence>
<feature type="transmembrane region" description="Helical" evidence="1">
    <location>
        <begin position="34"/>
        <end position="56"/>
    </location>
</feature>
<dbReference type="EMBL" id="MUJZ01035248">
    <property type="protein sequence ID" value="OTF76908.1"/>
    <property type="molecule type" value="Genomic_DNA"/>
</dbReference>
<keyword evidence="3" id="KW-1185">Reference proteome</keyword>
<keyword evidence="1" id="KW-0812">Transmembrane</keyword>
<gene>
    <name evidence="2" type="ORF">BLA29_000985</name>
</gene>
<comment type="caution">
    <text evidence="2">The sequence shown here is derived from an EMBL/GenBank/DDBJ whole genome shotgun (WGS) entry which is preliminary data.</text>
</comment>
<keyword evidence="1" id="KW-0472">Membrane</keyword>
<reference evidence="2 3" key="1">
    <citation type="submission" date="2017-03" db="EMBL/GenBank/DDBJ databases">
        <title>Genome Survey of Euroglyphus maynei.</title>
        <authorList>
            <person name="Arlian L.G."/>
            <person name="Morgan M.S."/>
            <person name="Rider S.D."/>
        </authorList>
    </citation>
    <scope>NUCLEOTIDE SEQUENCE [LARGE SCALE GENOMIC DNA]</scope>
    <source>
        <strain evidence="2">Arlian Lab</strain>
        <tissue evidence="2">Whole body</tissue>
    </source>
</reference>
<proteinExistence type="predicted"/>
<evidence type="ECO:0000313" key="2">
    <source>
        <dbReference type="EMBL" id="OTF76908.1"/>
    </source>
</evidence>
<protein>
    <submittedName>
        <fullName evidence="2">Uncharacterized protein</fullName>
    </submittedName>
</protein>
<evidence type="ECO:0000256" key="1">
    <source>
        <dbReference type="SAM" id="Phobius"/>
    </source>
</evidence>